<evidence type="ECO:0000313" key="4">
    <source>
        <dbReference type="Proteomes" id="UP001055025"/>
    </source>
</evidence>
<keyword evidence="1" id="KW-0175">Coiled coil</keyword>
<evidence type="ECO:0000256" key="2">
    <source>
        <dbReference type="SAM" id="MobiDB-lite"/>
    </source>
</evidence>
<comment type="caution">
    <text evidence="3">The sequence shown here is derived from an EMBL/GenBank/DDBJ whole genome shotgun (WGS) entry which is preliminary data.</text>
</comment>
<reference evidence="3" key="1">
    <citation type="journal article" date="2022" name="Int. J. Syst. Evol. Microbiol.">
        <title>Granulimonas faecalis gen. nov., sp. nov., and Leptogranulimonas caecicola gen. nov., sp. nov., novel lactate-producing Atopobiaceae bacteria isolated from mouse intestines, and an emended description of the family Atopobiaceae.</title>
        <authorList>
            <person name="Morinaga K."/>
            <person name="Kusada H."/>
            <person name="Sakamoto S."/>
            <person name="Murakami T."/>
            <person name="Toyoda A."/>
            <person name="Mori H."/>
            <person name="Meng X.Y."/>
            <person name="Takashino M."/>
            <person name="Murotomi K."/>
            <person name="Tamaki H."/>
        </authorList>
    </citation>
    <scope>NUCLEOTIDE SEQUENCE</scope>
    <source>
        <strain evidence="3">OPF53</strain>
    </source>
</reference>
<protein>
    <recommendedName>
        <fullName evidence="5">Replication region DNA-binding N-term</fullName>
    </recommendedName>
</protein>
<dbReference type="RefSeq" id="WP_135977848.1">
    <property type="nucleotide sequence ID" value="NZ_BQKC01000001.1"/>
</dbReference>
<accession>A0AAV5B6S3</accession>
<gene>
    <name evidence="3" type="ORF">ATOP_17980</name>
</gene>
<organism evidence="3 4">
    <name type="scientific">Granulimonas faecalis</name>
    <dbReference type="NCBI Taxonomy" id="2894155"/>
    <lineage>
        <taxon>Bacteria</taxon>
        <taxon>Bacillati</taxon>
        <taxon>Actinomycetota</taxon>
        <taxon>Coriobacteriia</taxon>
        <taxon>Coriobacteriales</taxon>
        <taxon>Kribbibacteriaceae</taxon>
        <taxon>Granulimonas</taxon>
    </lineage>
</organism>
<feature type="compositionally biased region" description="Basic and acidic residues" evidence="2">
    <location>
        <begin position="59"/>
        <end position="68"/>
    </location>
</feature>
<name>A0AAV5B6S3_9ACTN</name>
<feature type="region of interest" description="Disordered" evidence="2">
    <location>
        <begin position="59"/>
        <end position="86"/>
    </location>
</feature>
<evidence type="ECO:0000313" key="3">
    <source>
        <dbReference type="EMBL" id="GJM56143.1"/>
    </source>
</evidence>
<evidence type="ECO:0000256" key="1">
    <source>
        <dbReference type="SAM" id="Coils"/>
    </source>
</evidence>
<sequence>MATLKELATRCNVSKMTVIRTIDSLGLRGEHVVKKGERGMLDIDDYAASLIADTLMKRAEPQPAKAEEAQPAAAADAAPRESETAEVYRSWIEDSRRAYEERIEGLKEQLVAKDAQIAQLTSLLEAQNASIEKERDEAREASAALRDALVRANSATETLGRIKSATLRQRLFGFRGLLPSGE</sequence>
<keyword evidence="4" id="KW-1185">Reference proteome</keyword>
<proteinExistence type="predicted"/>
<dbReference type="EMBL" id="BQKC01000001">
    <property type="protein sequence ID" value="GJM56143.1"/>
    <property type="molecule type" value="Genomic_DNA"/>
</dbReference>
<dbReference type="Proteomes" id="UP001055025">
    <property type="component" value="Unassembled WGS sequence"/>
</dbReference>
<evidence type="ECO:0008006" key="5">
    <source>
        <dbReference type="Google" id="ProtNLM"/>
    </source>
</evidence>
<dbReference type="AlphaFoldDB" id="A0AAV5B6S3"/>
<feature type="coiled-coil region" evidence="1">
    <location>
        <begin position="96"/>
        <end position="151"/>
    </location>
</feature>